<dbReference type="PRINTS" id="PR00040">
    <property type="entry name" value="HTHMERR"/>
</dbReference>
<dbReference type="InterPro" id="IPR000551">
    <property type="entry name" value="MerR-type_HTH_dom"/>
</dbReference>
<reference evidence="6" key="1">
    <citation type="submission" date="2024-02" db="EMBL/GenBank/DDBJ databases">
        <authorList>
            <consortium name="Clinical and Environmental Microbiology Branch: Whole genome sequencing antimicrobial resistance pathogens in the healthcare setting"/>
        </authorList>
    </citation>
    <scope>NUCLEOTIDE SEQUENCE</scope>
    <source>
        <strain evidence="6">2021GO-0154</strain>
    </source>
</reference>
<evidence type="ECO:0000256" key="1">
    <source>
        <dbReference type="ARBA" id="ARBA00022491"/>
    </source>
</evidence>
<feature type="domain" description="HTH merR-type" evidence="5">
    <location>
        <begin position="2"/>
        <end position="70"/>
    </location>
</feature>
<dbReference type="InterPro" id="IPR009061">
    <property type="entry name" value="DNA-bd_dom_put_sf"/>
</dbReference>
<dbReference type="GO" id="GO:0003677">
    <property type="term" value="F:DNA binding"/>
    <property type="evidence" value="ECO:0007669"/>
    <property type="project" value="UniProtKB-KW"/>
</dbReference>
<evidence type="ECO:0000256" key="3">
    <source>
        <dbReference type="ARBA" id="ARBA00023125"/>
    </source>
</evidence>
<dbReference type="RefSeq" id="WP_140182632.1">
    <property type="nucleotide sequence ID" value="NZ_JBALHY010000002.1"/>
</dbReference>
<gene>
    <name evidence="6" type="ORF">RG298_003350</name>
</gene>
<dbReference type="GO" id="GO:0003700">
    <property type="term" value="F:DNA-binding transcription factor activity"/>
    <property type="evidence" value="ECO:0007669"/>
    <property type="project" value="InterPro"/>
</dbReference>
<dbReference type="PANTHER" id="PTHR30204:SF69">
    <property type="entry name" value="MERR-FAMILY TRANSCRIPTIONAL REGULATOR"/>
    <property type="match status" value="1"/>
</dbReference>
<keyword evidence="1" id="KW-0678">Repressor</keyword>
<evidence type="ECO:0000256" key="2">
    <source>
        <dbReference type="ARBA" id="ARBA00023015"/>
    </source>
</evidence>
<dbReference type="PANTHER" id="PTHR30204">
    <property type="entry name" value="REDOX-CYCLING DRUG-SENSING TRANSCRIPTIONAL ACTIVATOR SOXR"/>
    <property type="match status" value="1"/>
</dbReference>
<dbReference type="AlphaFoldDB" id="A0AAI9GGZ0"/>
<dbReference type="CDD" id="cd01109">
    <property type="entry name" value="HTH_YyaN"/>
    <property type="match status" value="1"/>
</dbReference>
<proteinExistence type="predicted"/>
<evidence type="ECO:0000259" key="5">
    <source>
        <dbReference type="PROSITE" id="PS50937"/>
    </source>
</evidence>
<keyword evidence="4" id="KW-0804">Transcription</keyword>
<evidence type="ECO:0000313" key="6">
    <source>
        <dbReference type="EMBL" id="EMJ5135592.1"/>
    </source>
</evidence>
<dbReference type="EMBL" id="ABMABF030000012">
    <property type="protein sequence ID" value="EMJ5135592.1"/>
    <property type="molecule type" value="Genomic_DNA"/>
</dbReference>
<dbReference type="Gene3D" id="1.10.1660.10">
    <property type="match status" value="1"/>
</dbReference>
<dbReference type="InterPro" id="IPR047057">
    <property type="entry name" value="MerR_fam"/>
</dbReference>
<keyword evidence="2" id="KW-0805">Transcription regulation</keyword>
<comment type="caution">
    <text evidence="6">The sequence shown here is derived from an EMBL/GenBank/DDBJ whole genome shotgun (WGS) entry which is preliminary data.</text>
</comment>
<dbReference type="SMART" id="SM00422">
    <property type="entry name" value="HTH_MERR"/>
    <property type="match status" value="1"/>
</dbReference>
<dbReference type="SUPFAM" id="SSF46955">
    <property type="entry name" value="Putative DNA-binding domain"/>
    <property type="match status" value="1"/>
</dbReference>
<evidence type="ECO:0000256" key="4">
    <source>
        <dbReference type="ARBA" id="ARBA00023163"/>
    </source>
</evidence>
<sequence>MNYTISEFSQLTGFSIYTLRYYEKEGILNPARQNNNHRFYSNHDVEWMKFIIRLKETGMPLKEIKQYANLRELGDKTAQQRMELLIKHYEYLEQQLHILNDHLSNLKLKIQHYQNLI</sequence>
<protein>
    <submittedName>
        <fullName evidence="6">MerR family transcriptional regulator</fullName>
    </submittedName>
</protein>
<name>A0AAI9GGZ0_PROST</name>
<dbReference type="Pfam" id="PF13411">
    <property type="entry name" value="MerR_1"/>
    <property type="match status" value="1"/>
</dbReference>
<dbReference type="PROSITE" id="PS50937">
    <property type="entry name" value="HTH_MERR_2"/>
    <property type="match status" value="1"/>
</dbReference>
<keyword evidence="3" id="KW-0238">DNA-binding</keyword>
<organism evidence="6">
    <name type="scientific">Providencia stuartii</name>
    <dbReference type="NCBI Taxonomy" id="588"/>
    <lineage>
        <taxon>Bacteria</taxon>
        <taxon>Pseudomonadati</taxon>
        <taxon>Pseudomonadota</taxon>
        <taxon>Gammaproteobacteria</taxon>
        <taxon>Enterobacterales</taxon>
        <taxon>Morganellaceae</taxon>
        <taxon>Providencia</taxon>
    </lineage>
</organism>
<accession>A0AAI9GGZ0</accession>